<feature type="region of interest" description="Disordered" evidence="2">
    <location>
        <begin position="470"/>
        <end position="502"/>
    </location>
</feature>
<dbReference type="EMBL" id="ALBS01000009">
    <property type="protein sequence ID" value="EJT53091.1"/>
    <property type="molecule type" value="Genomic_DNA"/>
</dbReference>
<organism evidence="5 6">
    <name type="scientific">Trichosporon asahii var. asahii (strain ATCC 90039 / CBS 2479 / JCM 2466 / KCTC 7840 / NBRC 103889/ NCYC 2677 / UAMH 7654)</name>
    <name type="common">Yeast</name>
    <dbReference type="NCBI Taxonomy" id="1186058"/>
    <lineage>
        <taxon>Eukaryota</taxon>
        <taxon>Fungi</taxon>
        <taxon>Dikarya</taxon>
        <taxon>Basidiomycota</taxon>
        <taxon>Agaricomycotina</taxon>
        <taxon>Tremellomycetes</taxon>
        <taxon>Trichosporonales</taxon>
        <taxon>Trichosporonaceae</taxon>
        <taxon>Trichosporon</taxon>
    </lineage>
</organism>
<dbReference type="Pfam" id="PF00249">
    <property type="entry name" value="Myb_DNA-binding"/>
    <property type="match status" value="1"/>
</dbReference>
<sequence length="1358" mass="150742">MVDPSTPPRHSHPTPALSSPVTPPLPSTPTASHRIRSRNPAHSAPKQGQDDDITMPTPSSVRHWAPGSSPKIVSASSSPTPTPMEVESGDDFPSDEQLRDIQKALDGASDGDAAQKRDELKDMSLVNVYTSRVPFLREQVVAQQETIATLQQQAKLSQCMIGIERDKFAAERASWQAETQAILRAREAEEAAGTRPKRVLDLDVGYHQELEAANKRLEMDNRLMAPRKQIESLVKELRHLRTHVMMNTAVFGEGEGTAPPERSGRTRGTMGDARAEHLLLAAKKVRTMRSSNKDIGHLTLEELRKRGVVGPDGGVGYSEGYGGDDEPVDSDEEKPLASPARGSSSTPLLPRPKKKRAPTTPSRARGNRQAPATTPGGNFNDLLLAAEMATRPGTPTRGQPATVSAARTTHYVPSTFESPSKKPRHAREAPATVEWSSRRMWNSDVSPRASSSRHEEGASALDLLAQASQDVATGGPSRLEGSSRGHTPLGPAIKLDQTPTPGRGFPSADDPFDTFASPTAGAAVPGLGKYVHLSSAMPARRVRSPYLKWTKEEDELLTRAVMEHGEKWDLVSKCVPTRSYHQSLAGSRGDDRGEKTATEPRIRVNNFLDVNTQQGDALTPPSPPNNTRKVSSKPNTPPPWPYPRTEVERSVSRSTRSARRRQGLPSPAIDTSKDLPDKRKSSSAKRRDGHETETGDQQEPEQQAGDEMSTQHDDHDTGGQPTGESMPGGMHSAPTGGGPPTEQVHDAPQQTTGLDFENMTEQQKSTAMLNLLLQQSKTLELQGKEIAAMKSRQDRLEQEKSSKATQRAKGSITAIDRELQDNVKTWRREVSHGAPSAGEPKGPQGKTVERRDTGDDPTQKPRSVRRHDARGDEANVQTPKPADATKTDREQPHLVQTQHPSPRYAAGMMKDGRGSTTSTFLERLAAQQTELDEQRQQFAREQQELRMMREDLQRQLDLLEKRQQEPARVHYQEQAVTPQPQQQQQLPSSSHMTKHGHMTPPDETFEYRRQSREDDDPFVARASRSDPRQQRVEQDPRKRLTYDGKFTYQAKDIPKFSGWGAGGKDLLSFIRAMDKRLTHCPDEEITLRPAVMFEGSALEWYDLLDDDVVNRITTWDEWKTLLKTSFLSCEHMYLVQTAAINKILKREDDVREYATTKQSLLRTAFPEMSEGNIGSLILTGTPAEWRAGIGYKPGVHSLPDLYLMMQQHAPQLSGMWWNEQLDRRDGDGRPTAEFYKKLEDLDSSSFTLAPKKKGKEKMSTPGSNQSTPSPPSRGQPPKNAEYWCRGQERVLGRPPTHPTPPKVPCPKCNRGYHYKEDCFQEDEQPQPQSNPKPSAPAQQNANNQPVQQNNRFRTAGQQ</sequence>
<dbReference type="GeneID" id="25983612"/>
<name>J8TIP6_TRIAS</name>
<feature type="compositionally biased region" description="Basic and acidic residues" evidence="2">
    <location>
        <begin position="588"/>
        <end position="602"/>
    </location>
</feature>
<dbReference type="SMART" id="SM00717">
    <property type="entry name" value="SANT"/>
    <property type="match status" value="1"/>
</dbReference>
<evidence type="ECO:0000313" key="6">
    <source>
        <dbReference type="Proteomes" id="UP000002748"/>
    </source>
</evidence>
<feature type="coiled-coil region" evidence="1">
    <location>
        <begin position="921"/>
        <end position="965"/>
    </location>
</feature>
<dbReference type="InterPro" id="IPR009057">
    <property type="entry name" value="Homeodomain-like_sf"/>
</dbReference>
<keyword evidence="1" id="KW-0175">Coiled coil</keyword>
<feature type="compositionally biased region" description="Basic and acidic residues" evidence="2">
    <location>
        <begin position="847"/>
        <end position="859"/>
    </location>
</feature>
<evidence type="ECO:0000259" key="3">
    <source>
        <dbReference type="PROSITE" id="PS50090"/>
    </source>
</evidence>
<evidence type="ECO:0000256" key="1">
    <source>
        <dbReference type="SAM" id="Coils"/>
    </source>
</evidence>
<dbReference type="PROSITE" id="PS50090">
    <property type="entry name" value="MYB_LIKE"/>
    <property type="match status" value="1"/>
</dbReference>
<dbReference type="CDD" id="cd00167">
    <property type="entry name" value="SANT"/>
    <property type="match status" value="1"/>
</dbReference>
<feature type="compositionally biased region" description="Basic and acidic residues" evidence="2">
    <location>
        <begin position="1023"/>
        <end position="1038"/>
    </location>
</feature>
<dbReference type="InterPro" id="IPR017930">
    <property type="entry name" value="Myb_dom"/>
</dbReference>
<feature type="region of interest" description="Disordered" evidence="2">
    <location>
        <begin position="252"/>
        <end position="271"/>
    </location>
</feature>
<dbReference type="OrthoDB" id="2143914at2759"/>
<comment type="caution">
    <text evidence="5">The sequence shown here is derived from an EMBL/GenBank/DDBJ whole genome shotgun (WGS) entry which is preliminary data.</text>
</comment>
<feature type="region of interest" description="Disordered" evidence="2">
    <location>
        <begin position="965"/>
        <end position="1038"/>
    </location>
</feature>
<feature type="compositionally biased region" description="Gly residues" evidence="2">
    <location>
        <begin position="310"/>
        <end position="321"/>
    </location>
</feature>
<feature type="domain" description="HTH myb-type" evidence="4">
    <location>
        <begin position="548"/>
        <end position="582"/>
    </location>
</feature>
<feature type="domain" description="Myb-like" evidence="3">
    <location>
        <begin position="548"/>
        <end position="579"/>
    </location>
</feature>
<feature type="compositionally biased region" description="Low complexity" evidence="2">
    <location>
        <begin position="1335"/>
        <end position="1350"/>
    </location>
</feature>
<feature type="region of interest" description="Disordered" evidence="2">
    <location>
        <begin position="307"/>
        <end position="435"/>
    </location>
</feature>
<feature type="region of interest" description="Disordered" evidence="2">
    <location>
        <begin position="1245"/>
        <end position="1280"/>
    </location>
</feature>
<dbReference type="HOGENOM" id="CLU_257184_0_0_1"/>
<feature type="compositionally biased region" description="Low complexity" evidence="2">
    <location>
        <begin position="66"/>
        <end position="79"/>
    </location>
</feature>
<evidence type="ECO:0000256" key="2">
    <source>
        <dbReference type="SAM" id="MobiDB-lite"/>
    </source>
</evidence>
<feature type="region of interest" description="Disordered" evidence="2">
    <location>
        <begin position="1"/>
        <end position="95"/>
    </location>
</feature>
<feature type="compositionally biased region" description="Low complexity" evidence="2">
    <location>
        <begin position="978"/>
        <end position="990"/>
    </location>
</feature>
<feature type="region of interest" description="Disordered" evidence="2">
    <location>
        <begin position="1316"/>
        <end position="1358"/>
    </location>
</feature>
<gene>
    <name evidence="5" type="ORF">A1Q1_00098</name>
</gene>
<dbReference type="SUPFAM" id="SSF46689">
    <property type="entry name" value="Homeodomain-like"/>
    <property type="match status" value="1"/>
</dbReference>
<dbReference type="PROSITE" id="PS51294">
    <property type="entry name" value="HTH_MYB"/>
    <property type="match status" value="1"/>
</dbReference>
<feature type="compositionally biased region" description="Polar residues" evidence="2">
    <location>
        <begin position="396"/>
        <end position="418"/>
    </location>
</feature>
<feature type="compositionally biased region" description="Basic and acidic residues" evidence="2">
    <location>
        <begin position="883"/>
        <end position="892"/>
    </location>
</feature>
<evidence type="ECO:0000259" key="4">
    <source>
        <dbReference type="PROSITE" id="PS51294"/>
    </source>
</evidence>
<feature type="compositionally biased region" description="Polar residues" evidence="2">
    <location>
        <begin position="748"/>
        <end position="762"/>
    </location>
</feature>
<reference evidence="5 6" key="1">
    <citation type="journal article" date="2012" name="Eukaryot. Cell">
        <title>Draft genome sequence of CBS 2479, the standard type strain of Trichosporon asahii.</title>
        <authorList>
            <person name="Yang R.Y."/>
            <person name="Li H.T."/>
            <person name="Zhu H."/>
            <person name="Zhou G.P."/>
            <person name="Wang M."/>
            <person name="Wang L."/>
        </authorList>
    </citation>
    <scope>NUCLEOTIDE SEQUENCE [LARGE SCALE GENOMIC DNA]</scope>
    <source>
        <strain evidence="6">ATCC 90039 / CBS 2479 / JCM 2466 / KCTC 7840 / NCYC 2677 / UAMH 7654</strain>
    </source>
</reference>
<feature type="compositionally biased region" description="Acidic residues" evidence="2">
    <location>
        <begin position="322"/>
        <end position="332"/>
    </location>
</feature>
<evidence type="ECO:0000313" key="5">
    <source>
        <dbReference type="EMBL" id="EJT53091.1"/>
    </source>
</evidence>
<feature type="region of interest" description="Disordered" evidence="2">
    <location>
        <begin position="580"/>
        <end position="762"/>
    </location>
</feature>
<protein>
    <submittedName>
        <fullName evidence="5">Uncharacterized protein</fullName>
    </submittedName>
</protein>
<dbReference type="VEuPathDB" id="FungiDB:A1Q1_00098"/>
<proteinExistence type="predicted"/>
<dbReference type="InterPro" id="IPR001005">
    <property type="entry name" value="SANT/Myb"/>
</dbReference>
<feature type="compositionally biased region" description="Basic and acidic residues" evidence="2">
    <location>
        <begin position="671"/>
        <end position="693"/>
    </location>
</feature>
<feature type="region of interest" description="Disordered" evidence="2">
    <location>
        <begin position="784"/>
        <end position="915"/>
    </location>
</feature>
<dbReference type="KEGG" id="tasa:A1Q1_00098"/>
<dbReference type="Gene3D" id="1.10.10.60">
    <property type="entry name" value="Homeodomain-like"/>
    <property type="match status" value="1"/>
</dbReference>
<dbReference type="RefSeq" id="XP_014184414.1">
    <property type="nucleotide sequence ID" value="XM_014328939.1"/>
</dbReference>
<dbReference type="Proteomes" id="UP000002748">
    <property type="component" value="Unassembled WGS sequence"/>
</dbReference>
<accession>J8TIP6</accession>
<feature type="compositionally biased region" description="Basic and acidic residues" evidence="2">
    <location>
        <begin position="815"/>
        <end position="831"/>
    </location>
</feature>
<feature type="compositionally biased region" description="Basic and acidic residues" evidence="2">
    <location>
        <begin position="791"/>
        <end position="802"/>
    </location>
</feature>